<evidence type="ECO:0000259" key="5">
    <source>
        <dbReference type="Pfam" id="PF00149"/>
    </source>
</evidence>
<dbReference type="EMBL" id="JBHSAY010000003">
    <property type="protein sequence ID" value="MFC4129273.1"/>
    <property type="molecule type" value="Genomic_DNA"/>
</dbReference>
<reference evidence="7" key="1">
    <citation type="journal article" date="2019" name="Int. J. Syst. Evol. Microbiol.">
        <title>The Global Catalogue of Microorganisms (GCM) 10K type strain sequencing project: providing services to taxonomists for standard genome sequencing and annotation.</title>
        <authorList>
            <consortium name="The Broad Institute Genomics Platform"/>
            <consortium name="The Broad Institute Genome Sequencing Center for Infectious Disease"/>
            <person name="Wu L."/>
            <person name="Ma J."/>
        </authorList>
    </citation>
    <scope>NUCLEOTIDE SEQUENCE [LARGE SCALE GENOMIC DNA]</scope>
    <source>
        <strain evidence="7">CGMCC 4.7289</strain>
    </source>
</reference>
<feature type="domain" description="Calcineurin-like phosphoesterase" evidence="5">
    <location>
        <begin position="186"/>
        <end position="348"/>
    </location>
</feature>
<evidence type="ECO:0000256" key="1">
    <source>
        <dbReference type="ARBA" id="ARBA00022723"/>
    </source>
</evidence>
<evidence type="ECO:0000256" key="4">
    <source>
        <dbReference type="SAM" id="Phobius"/>
    </source>
</evidence>
<keyword evidence="7" id="KW-1185">Reference proteome</keyword>
<comment type="caution">
    <text evidence="6">The sequence shown here is derived from an EMBL/GenBank/DDBJ whole genome shotgun (WGS) entry which is preliminary data.</text>
</comment>
<accession>A0ABV8LGC2</accession>
<dbReference type="RefSeq" id="WP_253759077.1">
    <property type="nucleotide sequence ID" value="NZ_JAMZDZ010000001.1"/>
</dbReference>
<dbReference type="Gene3D" id="3.60.21.10">
    <property type="match status" value="1"/>
</dbReference>
<proteinExistence type="predicted"/>
<dbReference type="Proteomes" id="UP001595816">
    <property type="component" value="Unassembled WGS sequence"/>
</dbReference>
<gene>
    <name evidence="6" type="ORF">ACFOZ4_01440</name>
</gene>
<dbReference type="SUPFAM" id="SSF56300">
    <property type="entry name" value="Metallo-dependent phosphatases"/>
    <property type="match status" value="1"/>
</dbReference>
<evidence type="ECO:0000256" key="2">
    <source>
        <dbReference type="ARBA" id="ARBA00022801"/>
    </source>
</evidence>
<feature type="transmembrane region" description="Helical" evidence="4">
    <location>
        <begin position="36"/>
        <end position="57"/>
    </location>
</feature>
<keyword evidence="4" id="KW-0812">Transmembrane</keyword>
<dbReference type="PANTHER" id="PTHR31302:SF31">
    <property type="entry name" value="PHOSPHODIESTERASE YAEI"/>
    <property type="match status" value="1"/>
</dbReference>
<dbReference type="InterPro" id="IPR029052">
    <property type="entry name" value="Metallo-depent_PP-like"/>
</dbReference>
<keyword evidence="1" id="KW-0479">Metal-binding</keyword>
<evidence type="ECO:0000313" key="6">
    <source>
        <dbReference type="EMBL" id="MFC4129273.1"/>
    </source>
</evidence>
<keyword evidence="4" id="KW-1133">Transmembrane helix</keyword>
<dbReference type="InterPro" id="IPR004843">
    <property type="entry name" value="Calcineurin-like_PHP"/>
</dbReference>
<organism evidence="6 7">
    <name type="scientific">Hamadaea flava</name>
    <dbReference type="NCBI Taxonomy" id="1742688"/>
    <lineage>
        <taxon>Bacteria</taxon>
        <taxon>Bacillati</taxon>
        <taxon>Actinomycetota</taxon>
        <taxon>Actinomycetes</taxon>
        <taxon>Micromonosporales</taxon>
        <taxon>Micromonosporaceae</taxon>
        <taxon>Hamadaea</taxon>
    </lineage>
</organism>
<dbReference type="PANTHER" id="PTHR31302">
    <property type="entry name" value="TRANSMEMBRANE PROTEIN WITH METALLOPHOSPHOESTERASE DOMAIN-RELATED"/>
    <property type="match status" value="1"/>
</dbReference>
<keyword evidence="4" id="KW-0472">Membrane</keyword>
<dbReference type="Pfam" id="PF00149">
    <property type="entry name" value="Metallophos"/>
    <property type="match status" value="1"/>
</dbReference>
<sequence>MAFFLIFALGVAAAIHYYLWFRLVRSTTRPGRARRIGTGLVVAALVVLIGALVLTRLDADLDWLAVIGYLWLAVMFYLLVTLAVLEIPAFVAKRVGSRDRREAPDAGALAAAAAPAEEATDDDRPGGRTPQGESRRLFVARTVAITAGVVAAGTVGFGVTQALGRPMLKRREIALAKLPRAMDGYRVALVSDIHLGPLAGRKHTERIVEMINSLDADIVTVVGDLVDGTVAQLGDDAAPLRLLRSKHGAYFVTGNHEYYSGYEEWIQEVTELGLKPLRNERVELPGGLDLAGVNDVTGAGFDDGPDFGKALDGRDPAKPVVLLAHQPIQVHDAAKHGVDLQLSGHTHGGQMAPFNLAVKLQQPVVSGYDTIDGTQIYVTNGAGFWGPPVRVGAPPDITLVELRAP</sequence>
<feature type="region of interest" description="Disordered" evidence="3">
    <location>
        <begin position="112"/>
        <end position="132"/>
    </location>
</feature>
<name>A0ABV8LGC2_9ACTN</name>
<evidence type="ECO:0000256" key="3">
    <source>
        <dbReference type="SAM" id="MobiDB-lite"/>
    </source>
</evidence>
<dbReference type="InterPro" id="IPR051158">
    <property type="entry name" value="Metallophosphoesterase_sf"/>
</dbReference>
<feature type="transmembrane region" description="Helical" evidence="4">
    <location>
        <begin position="69"/>
        <end position="91"/>
    </location>
</feature>
<keyword evidence="2" id="KW-0378">Hydrolase</keyword>
<feature type="transmembrane region" description="Helical" evidence="4">
    <location>
        <begin position="138"/>
        <end position="159"/>
    </location>
</feature>
<protein>
    <submittedName>
        <fullName evidence="6">Metallophosphoesterase</fullName>
    </submittedName>
</protein>
<dbReference type="CDD" id="cd07385">
    <property type="entry name" value="MPP_YkuE_C"/>
    <property type="match status" value="1"/>
</dbReference>
<evidence type="ECO:0000313" key="7">
    <source>
        <dbReference type="Proteomes" id="UP001595816"/>
    </source>
</evidence>
<feature type="transmembrane region" description="Helical" evidence="4">
    <location>
        <begin position="6"/>
        <end position="24"/>
    </location>
</feature>